<comment type="caution">
    <text evidence="2">The sequence shown here is derived from an EMBL/GenBank/DDBJ whole genome shotgun (WGS) entry which is preliminary data.</text>
</comment>
<keyword evidence="1" id="KW-0472">Membrane</keyword>
<dbReference type="Pfam" id="PF12670">
    <property type="entry name" value="DUF3792"/>
    <property type="match status" value="1"/>
</dbReference>
<keyword evidence="1" id="KW-1133">Transmembrane helix</keyword>
<gene>
    <name evidence="2" type="ORF">OCV63_05730</name>
</gene>
<evidence type="ECO:0000313" key="2">
    <source>
        <dbReference type="EMBL" id="MCU6696397.1"/>
    </source>
</evidence>
<evidence type="ECO:0000256" key="1">
    <source>
        <dbReference type="SAM" id="Phobius"/>
    </source>
</evidence>
<dbReference type="RefSeq" id="WP_158362649.1">
    <property type="nucleotide sequence ID" value="NZ_JAOQKC010000006.1"/>
</dbReference>
<feature type="transmembrane region" description="Helical" evidence="1">
    <location>
        <begin position="44"/>
        <end position="65"/>
    </location>
</feature>
<feature type="transmembrane region" description="Helical" evidence="1">
    <location>
        <begin position="12"/>
        <end position="38"/>
    </location>
</feature>
<evidence type="ECO:0000313" key="3">
    <source>
        <dbReference type="Proteomes" id="UP001652461"/>
    </source>
</evidence>
<proteinExistence type="predicted"/>
<sequence length="124" mass="13277">MDKMKHYQGAALRLLKALLAAYIVTGLLLLLLALLLYKLRLSEAVINLGITAIYLLACFLTGFLLGKMMKTRKYLWGAAGGLLYFALLALISLAARQGFSGTPSSLLTTLLLCMAGGCFGGMLS</sequence>
<keyword evidence="1" id="KW-0812">Transmembrane</keyword>
<feature type="transmembrane region" description="Helical" evidence="1">
    <location>
        <begin position="74"/>
        <end position="94"/>
    </location>
</feature>
<dbReference type="EMBL" id="JAOQKC010000006">
    <property type="protein sequence ID" value="MCU6696397.1"/>
    <property type="molecule type" value="Genomic_DNA"/>
</dbReference>
<name>A0ABT2RVW6_9FIRM</name>
<organism evidence="2 3">
    <name type="scientific">Laedolimicola ammoniilytica</name>
    <dbReference type="NCBI Taxonomy" id="2981771"/>
    <lineage>
        <taxon>Bacteria</taxon>
        <taxon>Bacillati</taxon>
        <taxon>Bacillota</taxon>
        <taxon>Clostridia</taxon>
        <taxon>Lachnospirales</taxon>
        <taxon>Lachnospiraceae</taxon>
        <taxon>Laedolimicola</taxon>
    </lineage>
</organism>
<dbReference type="NCBIfam" id="TIGR04086">
    <property type="entry name" value="TIGR04086_membr"/>
    <property type="match status" value="1"/>
</dbReference>
<reference evidence="2 3" key="1">
    <citation type="journal article" date="2021" name="ISME Commun">
        <title>Automated analysis of genomic sequences facilitates high-throughput and comprehensive description of bacteria.</title>
        <authorList>
            <person name="Hitch T.C.A."/>
        </authorList>
    </citation>
    <scope>NUCLEOTIDE SEQUENCE [LARGE SCALE GENOMIC DNA]</scope>
    <source>
        <strain evidence="2 3">Sanger_04</strain>
    </source>
</reference>
<dbReference type="InterPro" id="IPR023804">
    <property type="entry name" value="DUF3792_TM"/>
</dbReference>
<protein>
    <submittedName>
        <fullName evidence="2">TIGR04086 family membrane protein</fullName>
    </submittedName>
</protein>
<feature type="transmembrane region" description="Helical" evidence="1">
    <location>
        <begin position="106"/>
        <end position="123"/>
    </location>
</feature>
<dbReference type="Proteomes" id="UP001652461">
    <property type="component" value="Unassembled WGS sequence"/>
</dbReference>
<keyword evidence="3" id="KW-1185">Reference proteome</keyword>
<accession>A0ABT2RVW6</accession>